<dbReference type="AlphaFoldDB" id="A0A3D8RNM6"/>
<evidence type="ECO:0000256" key="1">
    <source>
        <dbReference type="SAM" id="Phobius"/>
    </source>
</evidence>
<feature type="transmembrane region" description="Helical" evidence="1">
    <location>
        <begin position="557"/>
        <end position="578"/>
    </location>
</feature>
<feature type="transmembrane region" description="Helical" evidence="1">
    <location>
        <begin position="99"/>
        <end position="118"/>
    </location>
</feature>
<dbReference type="Proteomes" id="UP000256328">
    <property type="component" value="Unassembled WGS sequence"/>
</dbReference>
<accession>A0A3D8RNM6</accession>
<feature type="transmembrane region" description="Helical" evidence="1">
    <location>
        <begin position="511"/>
        <end position="536"/>
    </location>
</feature>
<keyword evidence="1" id="KW-0812">Transmembrane</keyword>
<evidence type="ECO:0000313" key="3">
    <source>
        <dbReference type="Proteomes" id="UP000256328"/>
    </source>
</evidence>
<organism evidence="2 3">
    <name type="scientific">Coleophoma crateriformis</name>
    <dbReference type="NCBI Taxonomy" id="565419"/>
    <lineage>
        <taxon>Eukaryota</taxon>
        <taxon>Fungi</taxon>
        <taxon>Dikarya</taxon>
        <taxon>Ascomycota</taxon>
        <taxon>Pezizomycotina</taxon>
        <taxon>Leotiomycetes</taxon>
        <taxon>Helotiales</taxon>
        <taxon>Dermateaceae</taxon>
        <taxon>Coleophoma</taxon>
    </lineage>
</organism>
<protein>
    <submittedName>
        <fullName evidence="2">Uncharacterized protein</fullName>
    </submittedName>
</protein>
<comment type="caution">
    <text evidence="2">The sequence shown here is derived from an EMBL/GenBank/DDBJ whole genome shotgun (WGS) entry which is preliminary data.</text>
</comment>
<proteinExistence type="predicted"/>
<dbReference type="OrthoDB" id="5392263at2759"/>
<keyword evidence="1" id="KW-0472">Membrane</keyword>
<gene>
    <name evidence="2" type="ORF">BP5796_06488</name>
</gene>
<reference evidence="2 3" key="1">
    <citation type="journal article" date="2018" name="IMA Fungus">
        <title>IMA Genome-F 9: Draft genome sequence of Annulohypoxylon stygium, Aspergillus mulundensis, Berkeleyomyces basicola (syn. Thielaviopsis basicola), Ceratocystis smalleyi, two Cercospora beticola strains, Coleophoma cylindrospora, Fusarium fracticaudum, Phialophora cf. hyalina, and Morchella septimelata.</title>
        <authorList>
            <person name="Wingfield B.D."/>
            <person name="Bills G.F."/>
            <person name="Dong Y."/>
            <person name="Huang W."/>
            <person name="Nel W.J."/>
            <person name="Swalarsk-Parry B.S."/>
            <person name="Vaghefi N."/>
            <person name="Wilken P.M."/>
            <person name="An Z."/>
            <person name="de Beer Z.W."/>
            <person name="De Vos L."/>
            <person name="Chen L."/>
            <person name="Duong T.A."/>
            <person name="Gao Y."/>
            <person name="Hammerbacher A."/>
            <person name="Kikkert J.R."/>
            <person name="Li Y."/>
            <person name="Li H."/>
            <person name="Li K."/>
            <person name="Li Q."/>
            <person name="Liu X."/>
            <person name="Ma X."/>
            <person name="Naidoo K."/>
            <person name="Pethybridge S.J."/>
            <person name="Sun J."/>
            <person name="Steenkamp E.T."/>
            <person name="van der Nest M.A."/>
            <person name="van Wyk S."/>
            <person name="Wingfield M.J."/>
            <person name="Xiong C."/>
            <person name="Yue Q."/>
            <person name="Zhang X."/>
        </authorList>
    </citation>
    <scope>NUCLEOTIDE SEQUENCE [LARGE SCALE GENOMIC DNA]</scope>
    <source>
        <strain evidence="2 3">BP5796</strain>
    </source>
</reference>
<name>A0A3D8RNM6_9HELO</name>
<keyword evidence="3" id="KW-1185">Reference proteome</keyword>
<feature type="transmembrane region" description="Helical" evidence="1">
    <location>
        <begin position="474"/>
        <end position="499"/>
    </location>
</feature>
<dbReference type="EMBL" id="PDLN01000009">
    <property type="protein sequence ID" value="RDW75667.1"/>
    <property type="molecule type" value="Genomic_DNA"/>
</dbReference>
<evidence type="ECO:0000313" key="2">
    <source>
        <dbReference type="EMBL" id="RDW75667.1"/>
    </source>
</evidence>
<keyword evidence="1" id="KW-1133">Transmembrane helix</keyword>
<feature type="transmembrane region" description="Helical" evidence="1">
    <location>
        <begin position="228"/>
        <end position="252"/>
    </location>
</feature>
<feature type="transmembrane region" description="Helical" evidence="1">
    <location>
        <begin position="195"/>
        <end position="216"/>
    </location>
</feature>
<sequence>MSSSFNFTQCAIDAQNAFLDNPGITWLRDRQGNPTNNITEAWGVSFEACNSMCGPLGGYEAFQWTTFSAGVSSWLLPWLALTAQLPYETKDGLTNLTSLVMAIGSPILITYSLCITILNSRWLNKRFASLIKENRELGGHQEDTIKAAWTILTESQHIPIAIRETKATFAELVTSPENKDWWQTLRDEVQRSKRVVTYSLLAQTGWVSITELISIIDFFTSPFDNSTIGLLGVAINSLWMWMIPITLGWVWVGTQESAKTIESALRRASTKAIIQGQACNERMVGFTDTTGEIHRDFELLTDTTGEIHNGDLERQMELHPFVPHRSCSINEHNPRASEDMRLLQKPAQADVHSCSSPSFQIDNKSQATEEWCEVVSAPIKVSRHISGYEVEAGPIFNYARPWFHLQTSLSVMQAFSQLNKRIRDKQTVSGCDWNEGETKENFTGEPAQIAAYIFPRKLKGSAARTRLPGLLSMVLTATILAITVQWGTTGAAIMIAYLTPVVGLGCESGSYILYGIVATLIWFLLVTSAYLSYYYQRNFIPSRKTAVSSRFDKRLQVLLHFLIPTTRISGLVLAWSVAGVKAAYSDTGGRKHG</sequence>